<protein>
    <submittedName>
        <fullName evidence="1">Uncharacterized protein</fullName>
    </submittedName>
</protein>
<dbReference type="EMBL" id="QBKI01000010">
    <property type="protein sequence ID" value="PTX14698.1"/>
    <property type="molecule type" value="Genomic_DNA"/>
</dbReference>
<sequence length="124" mass="14276">MNIKKKLTANHLIDIEKLNQSLVANACFFTKEIGRLIGKDMSNLCLYASCDERSSPDNAYVWVYKHLITGMLYEITLYLDDALLTAEWIPYSDEFLFKHLNYTSNSDVFNTANRKRKIGICLAN</sequence>
<proteinExistence type="predicted"/>
<reference evidence="1 2" key="1">
    <citation type="submission" date="2018-04" db="EMBL/GenBank/DDBJ databases">
        <title>Genomic Encyclopedia of Archaeal and Bacterial Type Strains, Phase II (KMG-II): from individual species to whole genera.</title>
        <authorList>
            <person name="Goeker M."/>
        </authorList>
    </citation>
    <scope>NUCLEOTIDE SEQUENCE [LARGE SCALE GENOMIC DNA]</scope>
    <source>
        <strain evidence="1 2">DSM 100162</strain>
    </source>
</reference>
<accession>A0A2T5YDV3</accession>
<evidence type="ECO:0000313" key="2">
    <source>
        <dbReference type="Proteomes" id="UP000244225"/>
    </source>
</evidence>
<comment type="caution">
    <text evidence="1">The sequence shown here is derived from an EMBL/GenBank/DDBJ whole genome shotgun (WGS) entry which is preliminary data.</text>
</comment>
<gene>
    <name evidence="1" type="ORF">C8N40_110127</name>
</gene>
<dbReference type="AlphaFoldDB" id="A0A2T5YDV3"/>
<keyword evidence="2" id="KW-1185">Reference proteome</keyword>
<organism evidence="1 2">
    <name type="scientific">Pontibacter mucosus</name>
    <dbReference type="NCBI Taxonomy" id="1649266"/>
    <lineage>
        <taxon>Bacteria</taxon>
        <taxon>Pseudomonadati</taxon>
        <taxon>Bacteroidota</taxon>
        <taxon>Cytophagia</taxon>
        <taxon>Cytophagales</taxon>
        <taxon>Hymenobacteraceae</taxon>
        <taxon>Pontibacter</taxon>
    </lineage>
</organism>
<name>A0A2T5YDV3_9BACT</name>
<dbReference type="Proteomes" id="UP000244225">
    <property type="component" value="Unassembled WGS sequence"/>
</dbReference>
<evidence type="ECO:0000313" key="1">
    <source>
        <dbReference type="EMBL" id="PTX14698.1"/>
    </source>
</evidence>